<dbReference type="SUPFAM" id="SSF48403">
    <property type="entry name" value="Ankyrin repeat"/>
    <property type="match status" value="1"/>
</dbReference>
<dbReference type="Gene3D" id="1.25.40.20">
    <property type="entry name" value="Ankyrin repeat-containing domain"/>
    <property type="match status" value="1"/>
</dbReference>
<dbReference type="PROSITE" id="PS50297">
    <property type="entry name" value="ANK_REP_REGION"/>
    <property type="match status" value="2"/>
</dbReference>
<dbReference type="PANTHER" id="PTHR24198:SF165">
    <property type="entry name" value="ANKYRIN REPEAT-CONTAINING PROTEIN-RELATED"/>
    <property type="match status" value="1"/>
</dbReference>
<feature type="compositionally biased region" description="Low complexity" evidence="4">
    <location>
        <begin position="324"/>
        <end position="346"/>
    </location>
</feature>
<feature type="compositionally biased region" description="Low complexity" evidence="4">
    <location>
        <begin position="505"/>
        <end position="521"/>
    </location>
</feature>
<evidence type="ECO:0000313" key="6">
    <source>
        <dbReference type="Proteomes" id="UP000019384"/>
    </source>
</evidence>
<feature type="compositionally biased region" description="Low complexity" evidence="4">
    <location>
        <begin position="266"/>
        <end position="281"/>
    </location>
</feature>
<keyword evidence="6" id="KW-1185">Reference proteome</keyword>
<dbReference type="InterPro" id="IPR002110">
    <property type="entry name" value="Ankyrin_rpt"/>
</dbReference>
<dbReference type="EMBL" id="HG793128">
    <property type="protein sequence ID" value="CDK27429.1"/>
    <property type="molecule type" value="Genomic_DNA"/>
</dbReference>
<organism evidence="5 6">
    <name type="scientific">Kuraishia capsulata CBS 1993</name>
    <dbReference type="NCBI Taxonomy" id="1382522"/>
    <lineage>
        <taxon>Eukaryota</taxon>
        <taxon>Fungi</taxon>
        <taxon>Dikarya</taxon>
        <taxon>Ascomycota</taxon>
        <taxon>Saccharomycotina</taxon>
        <taxon>Pichiomycetes</taxon>
        <taxon>Pichiales</taxon>
        <taxon>Pichiaceae</taxon>
        <taxon>Kuraishia</taxon>
    </lineage>
</organism>
<evidence type="ECO:0000256" key="4">
    <source>
        <dbReference type="SAM" id="MobiDB-lite"/>
    </source>
</evidence>
<reference evidence="5" key="1">
    <citation type="submission" date="2013-12" db="EMBL/GenBank/DDBJ databases">
        <authorList>
            <person name="Genoscope - CEA"/>
        </authorList>
    </citation>
    <scope>NUCLEOTIDE SEQUENCE</scope>
    <source>
        <strain evidence="5">CBS 1993</strain>
    </source>
</reference>
<dbReference type="OrthoDB" id="823504at2759"/>
<dbReference type="RefSeq" id="XP_022459424.1">
    <property type="nucleotide sequence ID" value="XM_022601820.1"/>
</dbReference>
<feature type="compositionally biased region" description="Polar residues" evidence="4">
    <location>
        <begin position="528"/>
        <end position="543"/>
    </location>
</feature>
<feature type="compositionally biased region" description="Low complexity" evidence="4">
    <location>
        <begin position="438"/>
        <end position="454"/>
    </location>
</feature>
<feature type="region of interest" description="Disordered" evidence="4">
    <location>
        <begin position="266"/>
        <end position="296"/>
    </location>
</feature>
<dbReference type="AlphaFoldDB" id="W6MLN5"/>
<dbReference type="PROSITE" id="PS50088">
    <property type="entry name" value="ANK_REPEAT"/>
    <property type="match status" value="2"/>
</dbReference>
<evidence type="ECO:0000256" key="3">
    <source>
        <dbReference type="PROSITE-ProRule" id="PRU00023"/>
    </source>
</evidence>
<feature type="repeat" description="ANK" evidence="3">
    <location>
        <begin position="157"/>
        <end position="189"/>
    </location>
</feature>
<dbReference type="Pfam" id="PF12796">
    <property type="entry name" value="Ank_2"/>
    <property type="match status" value="1"/>
</dbReference>
<feature type="compositionally biased region" description="Low complexity" evidence="4">
    <location>
        <begin position="221"/>
        <end position="230"/>
    </location>
</feature>
<feature type="repeat" description="ANK" evidence="3">
    <location>
        <begin position="124"/>
        <end position="156"/>
    </location>
</feature>
<dbReference type="Proteomes" id="UP000019384">
    <property type="component" value="Unassembled WGS sequence"/>
</dbReference>
<gene>
    <name evidence="5" type="ORF">KUCA_T00003407001</name>
</gene>
<protein>
    <submittedName>
        <fullName evidence="5">Uncharacterized protein</fullName>
    </submittedName>
</protein>
<reference evidence="5" key="2">
    <citation type="submission" date="2014-02" db="EMBL/GenBank/DDBJ databases">
        <title>Complete DNA sequence of /Kuraishia capsulata/ illustrates novel genomic features among budding yeasts (/Saccharomycotina/).</title>
        <authorList>
            <person name="Morales L."/>
            <person name="Noel B."/>
            <person name="Porcel B."/>
            <person name="Marcet-Houben M."/>
            <person name="Hullo M-F."/>
            <person name="Sacerdot C."/>
            <person name="Tekaia F."/>
            <person name="Leh-Louis V."/>
            <person name="Despons L."/>
            <person name="Khanna V."/>
            <person name="Aury J-M."/>
            <person name="Barbe V."/>
            <person name="Couloux A."/>
            <person name="Labadie K."/>
            <person name="Pelletier E."/>
            <person name="Souciet J-L."/>
            <person name="Boekhout T."/>
            <person name="Gabaldon T."/>
            <person name="Wincker P."/>
            <person name="Dujon B."/>
        </authorList>
    </citation>
    <scope>NUCLEOTIDE SEQUENCE</scope>
    <source>
        <strain evidence="5">CBS 1993</strain>
    </source>
</reference>
<keyword evidence="2 3" id="KW-0040">ANK repeat</keyword>
<feature type="compositionally biased region" description="Low complexity" evidence="4">
    <location>
        <begin position="371"/>
        <end position="383"/>
    </location>
</feature>
<dbReference type="HOGENOM" id="CLU_441494_0_0_1"/>
<feature type="compositionally biased region" description="Low complexity" evidence="4">
    <location>
        <begin position="392"/>
        <end position="414"/>
    </location>
</feature>
<evidence type="ECO:0000256" key="2">
    <source>
        <dbReference type="ARBA" id="ARBA00023043"/>
    </source>
</evidence>
<dbReference type="STRING" id="1382522.W6MLN5"/>
<dbReference type="InterPro" id="IPR036770">
    <property type="entry name" value="Ankyrin_rpt-contain_sf"/>
</dbReference>
<feature type="region of interest" description="Disordered" evidence="4">
    <location>
        <begin position="221"/>
        <end position="250"/>
    </location>
</feature>
<proteinExistence type="predicted"/>
<name>W6MLN5_9ASCO</name>
<feature type="compositionally biased region" description="Polar residues" evidence="4">
    <location>
        <begin position="287"/>
        <end position="296"/>
    </location>
</feature>
<evidence type="ECO:0000313" key="5">
    <source>
        <dbReference type="EMBL" id="CDK27429.1"/>
    </source>
</evidence>
<sequence>MLDPSVRLRKAIIEGKQLIVSRLLARFPDLLENINPEDGWSNLHLSTYYNYLELTHLILNLVEEKSARIHSHLAEPGEILSLEDVICGFEGYTVLHVAAVQNSEACLELLLQYFHLVLNAKDKKGRTALHLASMKGYTGCVQLLINNGADTNLQDQEGNTPLHLAASFGHLDAIKLLLFGDCDDEMLNSQKWKALDLCSTFELQKQMLSFKASLVTAHPPSAPVSASSKSSPREPTSHLRPYSNSLPPLPAITTARRCSVSSQISASRSSSFSSESNKPSTPFTEHAPSNYTYQSPLQSETPQLADLIDQNSKSPLVPAVKPFAPSSARTRTMSSASSMSSTSSPPHSNTKRKVLIPAQSSENSQLVLGRSNSSTSSSPTKSSVQQNTSPNSKRSSMSTRTFRSNSSTSQNSAGNGTGNGIANGQTSLSSSLAEPRSKSGSFSSTLSSFTSTFKSLDKKPSQSGSSKMSAISFRPQASRKNSVGNDNRLERTRSISSATLISPLRSTRTAAPSSATSSSHRQPLLLKSANNSNISLDSQSSGAESLPDRSQDSSSTLKSFKAQNANRLKLSLKLNTLYQTNTNTSGAESDGIIASPTRLEPSHTSKILNISIKSNKRNS</sequence>
<feature type="region of interest" description="Disordered" evidence="4">
    <location>
        <begin position="312"/>
        <end position="558"/>
    </location>
</feature>
<evidence type="ECO:0000256" key="1">
    <source>
        <dbReference type="ARBA" id="ARBA00022737"/>
    </source>
</evidence>
<keyword evidence="1" id="KW-0677">Repeat</keyword>
<dbReference type="SMART" id="SM00248">
    <property type="entry name" value="ANK"/>
    <property type="match status" value="4"/>
</dbReference>
<dbReference type="Pfam" id="PF00023">
    <property type="entry name" value="Ank"/>
    <property type="match status" value="1"/>
</dbReference>
<dbReference type="GeneID" id="34520812"/>
<accession>W6MLN5</accession>
<dbReference type="PANTHER" id="PTHR24198">
    <property type="entry name" value="ANKYRIN REPEAT AND PROTEIN KINASE DOMAIN-CONTAINING PROTEIN"/>
    <property type="match status" value="1"/>
</dbReference>